<dbReference type="InterPro" id="IPR050570">
    <property type="entry name" value="Cell_wall_metabolism_enzyme"/>
</dbReference>
<dbReference type="CDD" id="cd12797">
    <property type="entry name" value="M23_peptidase"/>
    <property type="match status" value="1"/>
</dbReference>
<dbReference type="Gene3D" id="2.70.70.10">
    <property type="entry name" value="Glucose Permease (Domain IIA)"/>
    <property type="match status" value="1"/>
</dbReference>
<proteinExistence type="predicted"/>
<dbReference type="SUPFAM" id="SSF51261">
    <property type="entry name" value="Duplicated hybrid motif"/>
    <property type="match status" value="1"/>
</dbReference>
<accession>A0ABR7M746</accession>
<protein>
    <submittedName>
        <fullName evidence="2">Peptidase M23</fullName>
    </submittedName>
</protein>
<dbReference type="PANTHER" id="PTHR21666:SF270">
    <property type="entry name" value="MUREIN HYDROLASE ACTIVATOR ENVC"/>
    <property type="match status" value="1"/>
</dbReference>
<dbReference type="PANTHER" id="PTHR21666">
    <property type="entry name" value="PEPTIDASE-RELATED"/>
    <property type="match status" value="1"/>
</dbReference>
<sequence>MISPLTSLLQRHQPGFYPVISFDSSAGKLARLDLSEGGELPAGIAADENRFVAFMDELRQQKHADFLLGGYDELRGMYQRSELFDGEMEPRRLHLGTDIWGPAGTPVYAFMGGMVHSTAYNDRLGDYGATMIVLHQLEGIPFYTLYGHISLNDIRQVAAGQYISRGQEIAHFGMPAENGHWPPHLHFQVISDMGLREGDYPGVCRLSERHQWLENCPDPDLILQLNKFLPAV</sequence>
<feature type="domain" description="M23ase beta-sheet core" evidence="1">
    <location>
        <begin position="93"/>
        <end position="190"/>
    </location>
</feature>
<evidence type="ECO:0000259" key="1">
    <source>
        <dbReference type="Pfam" id="PF01551"/>
    </source>
</evidence>
<keyword evidence="3" id="KW-1185">Reference proteome</keyword>
<dbReference type="Proteomes" id="UP000765802">
    <property type="component" value="Unassembled WGS sequence"/>
</dbReference>
<dbReference type="RefSeq" id="WP_187256211.1">
    <property type="nucleotide sequence ID" value="NZ_JBHULF010000014.1"/>
</dbReference>
<comment type="caution">
    <text evidence="2">The sequence shown here is derived from an EMBL/GenBank/DDBJ whole genome shotgun (WGS) entry which is preliminary data.</text>
</comment>
<reference evidence="2 3" key="1">
    <citation type="submission" date="2016-07" db="EMBL/GenBank/DDBJ databases">
        <title>Genome analysis of Flavihumibacter stibioxidans YS-17.</title>
        <authorList>
            <person name="Shi K."/>
            <person name="Han Y."/>
            <person name="Wang G."/>
        </authorList>
    </citation>
    <scope>NUCLEOTIDE SEQUENCE [LARGE SCALE GENOMIC DNA]</scope>
    <source>
        <strain evidence="2 3">YS-17</strain>
    </source>
</reference>
<name>A0ABR7M746_9BACT</name>
<evidence type="ECO:0000313" key="2">
    <source>
        <dbReference type="EMBL" id="MBC6490865.1"/>
    </source>
</evidence>
<evidence type="ECO:0000313" key="3">
    <source>
        <dbReference type="Proteomes" id="UP000765802"/>
    </source>
</evidence>
<dbReference type="Pfam" id="PF01551">
    <property type="entry name" value="Peptidase_M23"/>
    <property type="match status" value="1"/>
</dbReference>
<organism evidence="2 3">
    <name type="scientific">Flavihumibacter stibioxidans</name>
    <dbReference type="NCBI Taxonomy" id="1834163"/>
    <lineage>
        <taxon>Bacteria</taxon>
        <taxon>Pseudomonadati</taxon>
        <taxon>Bacteroidota</taxon>
        <taxon>Chitinophagia</taxon>
        <taxon>Chitinophagales</taxon>
        <taxon>Chitinophagaceae</taxon>
        <taxon>Flavihumibacter</taxon>
    </lineage>
</organism>
<dbReference type="InterPro" id="IPR016047">
    <property type="entry name" value="M23ase_b-sheet_dom"/>
</dbReference>
<dbReference type="EMBL" id="MBUA01000012">
    <property type="protein sequence ID" value="MBC6490865.1"/>
    <property type="molecule type" value="Genomic_DNA"/>
</dbReference>
<dbReference type="InterPro" id="IPR011055">
    <property type="entry name" value="Dup_hybrid_motif"/>
</dbReference>
<gene>
    <name evidence="2" type="ORF">BC349_07465</name>
</gene>